<name>A0A199VJY6_ANACO</name>
<reference evidence="1 2" key="1">
    <citation type="journal article" date="2016" name="DNA Res.">
        <title>The draft genome of MD-2 pineapple using hybrid error correction of long reads.</title>
        <authorList>
            <person name="Redwan R.M."/>
            <person name="Saidin A."/>
            <person name="Kumar S.V."/>
        </authorList>
    </citation>
    <scope>NUCLEOTIDE SEQUENCE [LARGE SCALE GENOMIC DNA]</scope>
    <source>
        <strain evidence="2">cv. MD2</strain>
        <tissue evidence="1">Leaf</tissue>
    </source>
</reference>
<gene>
    <name evidence="1" type="ORF">ACMD2_01685</name>
</gene>
<proteinExistence type="predicted"/>
<evidence type="ECO:0000313" key="1">
    <source>
        <dbReference type="EMBL" id="OAY77318.1"/>
    </source>
</evidence>
<accession>A0A199VJY6</accession>
<dbReference type="AlphaFoldDB" id="A0A199VJY6"/>
<sequence>MRVYKALKHLWWENLESSHLFYLNSSSISHMQTANSGPTSMDGFINIKSPIIDLIVSHLEILFYDQRMQILHEGNISLQGSPQVLANFRQR</sequence>
<protein>
    <submittedName>
        <fullName evidence="1">Uncharacterized protein</fullName>
    </submittedName>
</protein>
<dbReference type="EMBL" id="LSRQ01001555">
    <property type="protein sequence ID" value="OAY77318.1"/>
    <property type="molecule type" value="Genomic_DNA"/>
</dbReference>
<dbReference type="Proteomes" id="UP000092600">
    <property type="component" value="Unassembled WGS sequence"/>
</dbReference>
<organism evidence="1 2">
    <name type="scientific">Ananas comosus</name>
    <name type="common">Pineapple</name>
    <name type="synonym">Ananas ananas</name>
    <dbReference type="NCBI Taxonomy" id="4615"/>
    <lineage>
        <taxon>Eukaryota</taxon>
        <taxon>Viridiplantae</taxon>
        <taxon>Streptophyta</taxon>
        <taxon>Embryophyta</taxon>
        <taxon>Tracheophyta</taxon>
        <taxon>Spermatophyta</taxon>
        <taxon>Magnoliopsida</taxon>
        <taxon>Liliopsida</taxon>
        <taxon>Poales</taxon>
        <taxon>Bromeliaceae</taxon>
        <taxon>Bromelioideae</taxon>
        <taxon>Ananas</taxon>
    </lineage>
</organism>
<evidence type="ECO:0000313" key="2">
    <source>
        <dbReference type="Proteomes" id="UP000092600"/>
    </source>
</evidence>
<comment type="caution">
    <text evidence="1">The sequence shown here is derived from an EMBL/GenBank/DDBJ whole genome shotgun (WGS) entry which is preliminary data.</text>
</comment>